<evidence type="ECO:0000313" key="1">
    <source>
        <dbReference type="EMBL" id="GFO15564.1"/>
    </source>
</evidence>
<name>A0AAV4BA29_9GAST</name>
<reference evidence="1 2" key="1">
    <citation type="journal article" date="2021" name="Elife">
        <title>Chloroplast acquisition without the gene transfer in kleptoplastic sea slugs, Plakobranchus ocellatus.</title>
        <authorList>
            <person name="Maeda T."/>
            <person name="Takahashi S."/>
            <person name="Yoshida T."/>
            <person name="Shimamura S."/>
            <person name="Takaki Y."/>
            <person name="Nagai Y."/>
            <person name="Toyoda A."/>
            <person name="Suzuki Y."/>
            <person name="Arimoto A."/>
            <person name="Ishii H."/>
            <person name="Satoh N."/>
            <person name="Nishiyama T."/>
            <person name="Hasebe M."/>
            <person name="Maruyama T."/>
            <person name="Minagawa J."/>
            <person name="Obokata J."/>
            <person name="Shigenobu S."/>
        </authorList>
    </citation>
    <scope>NUCLEOTIDE SEQUENCE [LARGE SCALE GENOMIC DNA]</scope>
</reference>
<gene>
    <name evidence="1" type="ORF">PoB_004206900</name>
</gene>
<dbReference type="EMBL" id="BLXT01004610">
    <property type="protein sequence ID" value="GFO15564.1"/>
    <property type="molecule type" value="Genomic_DNA"/>
</dbReference>
<protein>
    <submittedName>
        <fullName evidence="1">Uncharacterized protein</fullName>
    </submittedName>
</protein>
<organism evidence="1 2">
    <name type="scientific">Plakobranchus ocellatus</name>
    <dbReference type="NCBI Taxonomy" id="259542"/>
    <lineage>
        <taxon>Eukaryota</taxon>
        <taxon>Metazoa</taxon>
        <taxon>Spiralia</taxon>
        <taxon>Lophotrochozoa</taxon>
        <taxon>Mollusca</taxon>
        <taxon>Gastropoda</taxon>
        <taxon>Heterobranchia</taxon>
        <taxon>Euthyneura</taxon>
        <taxon>Panpulmonata</taxon>
        <taxon>Sacoglossa</taxon>
        <taxon>Placobranchoidea</taxon>
        <taxon>Plakobranchidae</taxon>
        <taxon>Plakobranchus</taxon>
    </lineage>
</organism>
<evidence type="ECO:0000313" key="2">
    <source>
        <dbReference type="Proteomes" id="UP000735302"/>
    </source>
</evidence>
<accession>A0AAV4BA29</accession>
<keyword evidence="2" id="KW-1185">Reference proteome</keyword>
<sequence length="102" mass="10962">MSPITLRRSWITGNPLSLIVQQCDTAVDDGDADADDGDGDAAADERRLKSLFTVRAFKFAAAFAAQVCTRVISSALSISADAELFNEVSVSSMVQHIRVFPL</sequence>
<dbReference type="AlphaFoldDB" id="A0AAV4BA29"/>
<dbReference type="Proteomes" id="UP000735302">
    <property type="component" value="Unassembled WGS sequence"/>
</dbReference>
<comment type="caution">
    <text evidence="1">The sequence shown here is derived from an EMBL/GenBank/DDBJ whole genome shotgun (WGS) entry which is preliminary data.</text>
</comment>
<proteinExistence type="predicted"/>